<reference evidence="3 4" key="1">
    <citation type="submission" date="2018-02" db="EMBL/GenBank/DDBJ databases">
        <title>Complete genome sequence of Streptomyces dengpaensis, the producer of angucyclines.</title>
        <authorList>
            <person name="Yumei L."/>
        </authorList>
    </citation>
    <scope>NUCLEOTIDE SEQUENCE [LARGE SCALE GENOMIC DNA]</scope>
    <source>
        <strain evidence="3 4">XZHG99</strain>
    </source>
</reference>
<evidence type="ECO:0000313" key="3">
    <source>
        <dbReference type="EMBL" id="AVH60892.1"/>
    </source>
</evidence>
<dbReference type="EC" id="3.5.4.16" evidence="2"/>
<evidence type="ECO:0000256" key="2">
    <source>
        <dbReference type="HAMAP-Rule" id="MF_01527"/>
    </source>
</evidence>
<accession>A0ABN5IEV2</accession>
<dbReference type="EMBL" id="CP026652">
    <property type="protein sequence ID" value="AVH60892.1"/>
    <property type="molecule type" value="Genomic_DNA"/>
</dbReference>
<name>A0ABN5IEV2_9ACTN</name>
<evidence type="ECO:0000313" key="4">
    <source>
        <dbReference type="Proteomes" id="UP000238413"/>
    </source>
</evidence>
<evidence type="ECO:0000256" key="1">
    <source>
        <dbReference type="ARBA" id="ARBA00022801"/>
    </source>
</evidence>
<feature type="site" description="May be catalytically important" evidence="2">
    <location>
        <position position="146"/>
    </location>
</feature>
<dbReference type="PANTHER" id="PTHR36445">
    <property type="entry name" value="GTP CYCLOHYDROLASE MPTA"/>
    <property type="match status" value="1"/>
</dbReference>
<dbReference type="Proteomes" id="UP000238413">
    <property type="component" value="Chromosome"/>
</dbReference>
<comment type="catalytic activity">
    <reaction evidence="2">
        <text>GTP + H2O = 7,8-dihydroneopterin 3'-triphosphate + formate + H(+)</text>
        <dbReference type="Rhea" id="RHEA:17473"/>
        <dbReference type="ChEBI" id="CHEBI:15377"/>
        <dbReference type="ChEBI" id="CHEBI:15378"/>
        <dbReference type="ChEBI" id="CHEBI:15740"/>
        <dbReference type="ChEBI" id="CHEBI:37565"/>
        <dbReference type="ChEBI" id="CHEBI:58462"/>
        <dbReference type="EC" id="3.5.4.16"/>
    </reaction>
</comment>
<comment type="similarity">
    <text evidence="2">Belongs to the GTP cyclohydrolase IV family.</text>
</comment>
<dbReference type="Gene3D" id="3.10.270.10">
    <property type="entry name" value="Urate Oxidase"/>
    <property type="match status" value="1"/>
</dbReference>
<organism evidence="3 4">
    <name type="scientific">Streptomyces dengpaensis</name>
    <dbReference type="NCBI Taxonomy" id="2049881"/>
    <lineage>
        <taxon>Bacteria</taxon>
        <taxon>Bacillati</taxon>
        <taxon>Actinomycetota</taxon>
        <taxon>Actinomycetes</taxon>
        <taxon>Kitasatosporales</taxon>
        <taxon>Streptomycetaceae</taxon>
        <taxon>Streptomyces</taxon>
    </lineage>
</organism>
<comment type="pathway">
    <text evidence="2">Cofactor biosynthesis; 7,8-dihydroneopterin triphosphate biosynthesis; 7,8-dihydroneopterin triphosphate from GTP: step 1/1.</text>
</comment>
<proteinExistence type="inferred from homology"/>
<dbReference type="Pfam" id="PF02649">
    <property type="entry name" value="GCHY-1"/>
    <property type="match status" value="1"/>
</dbReference>
<dbReference type="InterPro" id="IPR022838">
    <property type="entry name" value="GTP_cyclohydrolase_FolE2"/>
</dbReference>
<sequence>MIPDVQSWPDDRGIGLDEVGITGVRYPVSVFDAGHGKQDTVAGVTLSVSLPPEKKGARLSRFVEVLDAHAGEVTPQTIPVILTALQDRLGSPAARLHLRFPYFLRRSAPVSGATAMMDYECGITASARGDDVRLAISARVPVTSVCPCSKAISDYGAHNQRSHITIEAEPAAGVGPAQAPVWLEGLITAAETTASSPVFPLLKRADERQVIMHGYDHPVFVEDMARGVTERLRADSWIARFTVEAASDESIHDHSAFARLSWPPHR</sequence>
<dbReference type="HAMAP" id="MF_01527_B">
    <property type="entry name" value="GTP_cyclohydrol_B"/>
    <property type="match status" value="1"/>
</dbReference>
<comment type="function">
    <text evidence="2">Converts GTP to 7,8-dihydroneopterin triphosphate.</text>
</comment>
<keyword evidence="4" id="KW-1185">Reference proteome</keyword>
<dbReference type="NCBIfam" id="NF010200">
    <property type="entry name" value="PRK13674.1-1"/>
    <property type="match status" value="1"/>
</dbReference>
<keyword evidence="1 2" id="KW-0378">Hydrolase</keyword>
<protein>
    <recommendedName>
        <fullName evidence="2">GTP cyclohydrolase FolE2</fullName>
        <ecNumber evidence="2">3.5.4.16</ecNumber>
    </recommendedName>
</protein>
<dbReference type="InterPro" id="IPR003801">
    <property type="entry name" value="GTP_cyclohydrolase_FolE2/MptA"/>
</dbReference>
<gene>
    <name evidence="2" type="primary">folE2</name>
    <name evidence="3" type="ORF">C4B68_00280</name>
</gene>
<dbReference type="PANTHER" id="PTHR36445:SF1">
    <property type="entry name" value="GTP CYCLOHYDROLASE MPTA"/>
    <property type="match status" value="1"/>
</dbReference>